<organism evidence="1 2">
    <name type="scientific">Burkholderia cepacia</name>
    <name type="common">Pseudomonas cepacia</name>
    <dbReference type="NCBI Taxonomy" id="292"/>
    <lineage>
        <taxon>Bacteria</taxon>
        <taxon>Pseudomonadati</taxon>
        <taxon>Pseudomonadota</taxon>
        <taxon>Betaproteobacteria</taxon>
        <taxon>Burkholderiales</taxon>
        <taxon>Burkholderiaceae</taxon>
        <taxon>Burkholderia</taxon>
        <taxon>Burkholderia cepacia complex</taxon>
    </lineage>
</organism>
<proteinExistence type="predicted"/>
<reference evidence="1 2" key="1">
    <citation type="submission" date="2015-12" db="EMBL/GenBank/DDBJ databases">
        <title>Diversity of Burkholderia near neighbor genomes.</title>
        <authorList>
            <person name="Sahl J."/>
            <person name="Wagner D."/>
            <person name="Keim P."/>
        </authorList>
    </citation>
    <scope>NUCLEOTIDE SEQUENCE [LARGE SCALE GENOMIC DNA]</scope>
    <source>
        <strain evidence="1 2">MSMB1184WGS</strain>
    </source>
</reference>
<dbReference type="SUPFAM" id="SSF56349">
    <property type="entry name" value="DNA breaking-rejoining enzymes"/>
    <property type="match status" value="1"/>
</dbReference>
<dbReference type="GO" id="GO:0003677">
    <property type="term" value="F:DNA binding"/>
    <property type="evidence" value="ECO:0007669"/>
    <property type="project" value="InterPro"/>
</dbReference>
<dbReference type="AlphaFoldDB" id="A0A1B4PZA8"/>
<gene>
    <name evidence="1" type="ORF">WT26_25175</name>
</gene>
<dbReference type="Proteomes" id="UP000094776">
    <property type="component" value="Chromosome 2"/>
</dbReference>
<dbReference type="InterPro" id="IPR011010">
    <property type="entry name" value="DNA_brk_join_enz"/>
</dbReference>
<name>A0A1B4PZA8_BURCE</name>
<sequence length="61" mass="6469">MVSSGHAAGVPAGQRLRSLLNFGYTTGLGAGELVSATLGNIRRDERGDHWLHVIGQGRQAR</sequence>
<evidence type="ECO:0000313" key="1">
    <source>
        <dbReference type="EMBL" id="AOK19240.1"/>
    </source>
</evidence>
<accession>A0A1B4PZA8</accession>
<dbReference type="EMBL" id="CP013444">
    <property type="protein sequence ID" value="AOK19240.1"/>
    <property type="molecule type" value="Genomic_DNA"/>
</dbReference>
<evidence type="ECO:0000313" key="2">
    <source>
        <dbReference type="Proteomes" id="UP000094776"/>
    </source>
</evidence>
<protein>
    <submittedName>
        <fullName evidence="1">Uncharacterized protein</fullName>
    </submittedName>
</protein>